<evidence type="ECO:0000256" key="1">
    <source>
        <dbReference type="ARBA" id="ARBA00023284"/>
    </source>
</evidence>
<dbReference type="OrthoDB" id="9811366at2"/>
<keyword evidence="4" id="KW-1185">Reference proteome</keyword>
<sequence length="103" mass="12046">MSQPMVRIRYCPRCRWLMRAGWMAQELLNSFEEHLSEVAIGPGEKGQFDIWLDDQLIWSRHEAGRFPELREIKQKLRDLVDPERDLGHSDRPVVTDSQAADPS</sequence>
<dbReference type="Pfam" id="PF10262">
    <property type="entry name" value="Rdx"/>
    <property type="match status" value="1"/>
</dbReference>
<evidence type="ECO:0000313" key="3">
    <source>
        <dbReference type="EMBL" id="PVZ69479.1"/>
    </source>
</evidence>
<dbReference type="InterPro" id="IPR036249">
    <property type="entry name" value="Thioredoxin-like_sf"/>
</dbReference>
<dbReference type="RefSeq" id="WP_116686815.1">
    <property type="nucleotide sequence ID" value="NZ_CAWNYD010000003.1"/>
</dbReference>
<feature type="region of interest" description="Disordered" evidence="2">
    <location>
        <begin position="81"/>
        <end position="103"/>
    </location>
</feature>
<proteinExistence type="predicted"/>
<dbReference type="PANTHER" id="PTHR36417">
    <property type="entry name" value="SELENOPROTEIN DOMAIN PROTEIN (AFU_ORTHOLOGUE AFUA_1G05220)"/>
    <property type="match status" value="1"/>
</dbReference>
<name>A0A2V1GTZ2_9GAMM</name>
<evidence type="ECO:0000256" key="2">
    <source>
        <dbReference type="SAM" id="MobiDB-lite"/>
    </source>
</evidence>
<evidence type="ECO:0000313" key="4">
    <source>
        <dbReference type="Proteomes" id="UP000244906"/>
    </source>
</evidence>
<reference evidence="3 4" key="1">
    <citation type="submission" date="2018-04" db="EMBL/GenBank/DDBJ databases">
        <title>Thalassorhabdus spongiae gen. nov., sp. nov., isolated from a marine sponge in South-West Iceland.</title>
        <authorList>
            <person name="Knobloch S."/>
            <person name="Daussin A."/>
            <person name="Johannsson R."/>
            <person name="Marteinsson V.T."/>
        </authorList>
    </citation>
    <scope>NUCLEOTIDE SEQUENCE [LARGE SCALE GENOMIC DNA]</scope>
    <source>
        <strain evidence="3 4">Hp12</strain>
    </source>
</reference>
<dbReference type="NCBIfam" id="TIGR02174">
    <property type="entry name" value="CXXU_selWTH"/>
    <property type="match status" value="1"/>
</dbReference>
<protein>
    <submittedName>
        <fullName evidence="3">Selenoprotein</fullName>
    </submittedName>
</protein>
<organism evidence="3 4">
    <name type="scientific">Pelagibaculum spongiae</name>
    <dbReference type="NCBI Taxonomy" id="2080658"/>
    <lineage>
        <taxon>Bacteria</taxon>
        <taxon>Pseudomonadati</taxon>
        <taxon>Pseudomonadota</taxon>
        <taxon>Gammaproteobacteria</taxon>
        <taxon>Oceanospirillales</taxon>
        <taxon>Pelagibaculum</taxon>
    </lineage>
</organism>
<dbReference type="AlphaFoldDB" id="A0A2V1GTZ2"/>
<dbReference type="InterPro" id="IPR011893">
    <property type="entry name" value="Selenoprotein_Rdx-typ"/>
</dbReference>
<keyword evidence="1" id="KW-0676">Redox-active center</keyword>
<feature type="compositionally biased region" description="Basic and acidic residues" evidence="2">
    <location>
        <begin position="81"/>
        <end position="93"/>
    </location>
</feature>
<accession>A0A2V1GTZ2</accession>
<comment type="caution">
    <text evidence="3">The sequence shown here is derived from an EMBL/GenBank/DDBJ whole genome shotgun (WGS) entry which is preliminary data.</text>
</comment>
<dbReference type="Gene3D" id="3.40.30.10">
    <property type="entry name" value="Glutaredoxin"/>
    <property type="match status" value="1"/>
</dbReference>
<dbReference type="SUPFAM" id="SSF52833">
    <property type="entry name" value="Thioredoxin-like"/>
    <property type="match status" value="1"/>
</dbReference>
<dbReference type="Proteomes" id="UP000244906">
    <property type="component" value="Unassembled WGS sequence"/>
</dbReference>
<dbReference type="PANTHER" id="PTHR36417:SF2">
    <property type="entry name" value="SELENOPROTEIN DOMAIN PROTEIN (AFU_ORTHOLOGUE AFUA_1G05220)"/>
    <property type="match status" value="1"/>
</dbReference>
<dbReference type="EMBL" id="QDDL01000003">
    <property type="protein sequence ID" value="PVZ69479.1"/>
    <property type="molecule type" value="Genomic_DNA"/>
</dbReference>
<gene>
    <name evidence="3" type="ORF">DC094_09075</name>
</gene>